<protein>
    <recommendedName>
        <fullName evidence="5">Peptidase S8 pro-domain domain-containing protein</fullName>
    </recommendedName>
</protein>
<gene>
    <name evidence="3" type="ORF">LARSCL_LOCUS17962</name>
</gene>
<feature type="signal peptide" evidence="2">
    <location>
        <begin position="1"/>
        <end position="25"/>
    </location>
</feature>
<dbReference type="Gene3D" id="3.30.70.850">
    <property type="entry name" value="Peptidase S8, pro-domain"/>
    <property type="match status" value="1"/>
</dbReference>
<evidence type="ECO:0008006" key="5">
    <source>
        <dbReference type="Google" id="ProtNLM"/>
    </source>
</evidence>
<dbReference type="SUPFAM" id="SSF54897">
    <property type="entry name" value="Protease propeptides/inhibitors"/>
    <property type="match status" value="1"/>
</dbReference>
<comment type="caution">
    <text evidence="3">The sequence shown here is derived from an EMBL/GenBank/DDBJ whole genome shotgun (WGS) entry which is preliminary data.</text>
</comment>
<dbReference type="InterPro" id="IPR038466">
    <property type="entry name" value="S8_pro-domain_sf"/>
</dbReference>
<evidence type="ECO:0000313" key="3">
    <source>
        <dbReference type="EMBL" id="CAL1293015.1"/>
    </source>
</evidence>
<dbReference type="AlphaFoldDB" id="A0AAV2BAW4"/>
<organism evidence="3 4">
    <name type="scientific">Larinioides sclopetarius</name>
    <dbReference type="NCBI Taxonomy" id="280406"/>
    <lineage>
        <taxon>Eukaryota</taxon>
        <taxon>Metazoa</taxon>
        <taxon>Ecdysozoa</taxon>
        <taxon>Arthropoda</taxon>
        <taxon>Chelicerata</taxon>
        <taxon>Arachnida</taxon>
        <taxon>Araneae</taxon>
        <taxon>Araneomorphae</taxon>
        <taxon>Entelegynae</taxon>
        <taxon>Araneoidea</taxon>
        <taxon>Araneidae</taxon>
        <taxon>Larinioides</taxon>
    </lineage>
</organism>
<reference evidence="3 4" key="1">
    <citation type="submission" date="2024-04" db="EMBL/GenBank/DDBJ databases">
        <authorList>
            <person name="Rising A."/>
            <person name="Reimegard J."/>
            <person name="Sonavane S."/>
            <person name="Akerstrom W."/>
            <person name="Nylinder S."/>
            <person name="Hedman E."/>
            <person name="Kallberg Y."/>
        </authorList>
    </citation>
    <scope>NUCLEOTIDE SEQUENCE [LARGE SCALE GENOMIC DNA]</scope>
</reference>
<sequence length="115" mass="12490">MQISVITPWLIAVVSVMTAVERASGEEVFTNAFLVELKEPHGNEVANEVAKRNGFTNIGPITRLSPGRRTPSKSQQLGYDSYRGPTCPGPCNKAGQHQGGLHSTSHEIVELSKLY</sequence>
<accession>A0AAV2BAW4</accession>
<evidence type="ECO:0000313" key="4">
    <source>
        <dbReference type="Proteomes" id="UP001497382"/>
    </source>
</evidence>
<feature type="chain" id="PRO_5043550554" description="Peptidase S8 pro-domain domain-containing protein" evidence="2">
    <location>
        <begin position="26"/>
        <end position="115"/>
    </location>
</feature>
<name>A0AAV2BAW4_9ARAC</name>
<proteinExistence type="predicted"/>
<dbReference type="EMBL" id="CAXIEN010000318">
    <property type="protein sequence ID" value="CAL1293015.1"/>
    <property type="molecule type" value="Genomic_DNA"/>
</dbReference>
<keyword evidence="2" id="KW-0732">Signal</keyword>
<evidence type="ECO:0000256" key="1">
    <source>
        <dbReference type="SAM" id="MobiDB-lite"/>
    </source>
</evidence>
<dbReference type="Proteomes" id="UP001497382">
    <property type="component" value="Unassembled WGS sequence"/>
</dbReference>
<evidence type="ECO:0000256" key="2">
    <source>
        <dbReference type="SAM" id="SignalP"/>
    </source>
</evidence>
<feature type="region of interest" description="Disordered" evidence="1">
    <location>
        <begin position="57"/>
        <end position="84"/>
    </location>
</feature>
<keyword evidence="4" id="KW-1185">Reference proteome</keyword>